<dbReference type="InterPro" id="IPR050251">
    <property type="entry name" value="HpcH-HpaI_aldolase"/>
</dbReference>
<evidence type="ECO:0000256" key="1">
    <source>
        <dbReference type="ARBA" id="ARBA00005568"/>
    </source>
</evidence>
<evidence type="ECO:0000259" key="4">
    <source>
        <dbReference type="Pfam" id="PF03328"/>
    </source>
</evidence>
<comment type="similarity">
    <text evidence="1">Belongs to the HpcH/HpaI aldolase family.</text>
</comment>
<feature type="domain" description="HpcH/HpaI aldolase/citrate lyase" evidence="4">
    <location>
        <begin position="35"/>
        <end position="246"/>
    </location>
</feature>
<dbReference type="EMBL" id="RQJO01000007">
    <property type="protein sequence ID" value="RRB07629.1"/>
    <property type="molecule type" value="Genomic_DNA"/>
</dbReference>
<dbReference type="PANTHER" id="PTHR30502">
    <property type="entry name" value="2-KETO-3-DEOXY-L-RHAMNONATE ALDOLASE"/>
    <property type="match status" value="1"/>
</dbReference>
<proteinExistence type="inferred from homology"/>
<dbReference type="SUPFAM" id="SSF51621">
    <property type="entry name" value="Phosphoenolpyruvate/pyruvate domain"/>
    <property type="match status" value="1"/>
</dbReference>
<organism evidence="5 6">
    <name type="scientific">Larkinella rosea</name>
    <dbReference type="NCBI Taxonomy" id="2025312"/>
    <lineage>
        <taxon>Bacteria</taxon>
        <taxon>Pseudomonadati</taxon>
        <taxon>Bacteroidota</taxon>
        <taxon>Cytophagia</taxon>
        <taxon>Cytophagales</taxon>
        <taxon>Spirosomataceae</taxon>
        <taxon>Larkinella</taxon>
    </lineage>
</organism>
<name>A0A3P1C308_9BACT</name>
<gene>
    <name evidence="5" type="ORF">EHT25_07590</name>
</gene>
<dbReference type="AlphaFoldDB" id="A0A3P1C308"/>
<dbReference type="PANTHER" id="PTHR30502:SF0">
    <property type="entry name" value="PHOSPHOENOLPYRUVATE CARBOXYLASE FAMILY PROTEIN"/>
    <property type="match status" value="1"/>
</dbReference>
<dbReference type="InterPro" id="IPR040442">
    <property type="entry name" value="Pyrv_kinase-like_dom_sf"/>
</dbReference>
<evidence type="ECO:0000256" key="3">
    <source>
        <dbReference type="ARBA" id="ARBA00023239"/>
    </source>
</evidence>
<dbReference type="InterPro" id="IPR005000">
    <property type="entry name" value="Aldolase/citrate-lyase_domain"/>
</dbReference>
<dbReference type="GO" id="GO:0046872">
    <property type="term" value="F:metal ion binding"/>
    <property type="evidence" value="ECO:0007669"/>
    <property type="project" value="UniProtKB-KW"/>
</dbReference>
<keyword evidence="6" id="KW-1185">Reference proteome</keyword>
<sequence length="274" mass="30089">MAVTPDSTLLEKLKKGQNVYGTCITSTAPMWPITLQRAGLDFVFLDTEHIPLDRAELARLCQIFRAYHITPIVRIPKPDPYLACQVIDGGAVGVIAPYLESVDQIIDLVGATKYRPLKGERLARFLSGKEQMPDDLKQYIDAHNAGNICIANIESVPALERLDSLLSVPGLDAVFIGPHDLSVSLGIPEQYDHPDFEAAVLKIIHTTRAKGLSIGIHFSLEPERQIRWVKEGVNMVVHSFDVALFAQRLRHDIGTIKKAVGDEAALGEGPSLVV</sequence>
<evidence type="ECO:0000256" key="2">
    <source>
        <dbReference type="ARBA" id="ARBA00022723"/>
    </source>
</evidence>
<keyword evidence="2" id="KW-0479">Metal-binding</keyword>
<evidence type="ECO:0000313" key="6">
    <source>
        <dbReference type="Proteomes" id="UP000271925"/>
    </source>
</evidence>
<protein>
    <submittedName>
        <fullName evidence="5">Aldolase</fullName>
    </submittedName>
</protein>
<comment type="caution">
    <text evidence="5">The sequence shown here is derived from an EMBL/GenBank/DDBJ whole genome shotgun (WGS) entry which is preliminary data.</text>
</comment>
<dbReference type="GO" id="GO:0016832">
    <property type="term" value="F:aldehyde-lyase activity"/>
    <property type="evidence" value="ECO:0007669"/>
    <property type="project" value="TreeGrafter"/>
</dbReference>
<accession>A0A3P1C308</accession>
<keyword evidence="3" id="KW-0456">Lyase</keyword>
<dbReference type="Pfam" id="PF03328">
    <property type="entry name" value="HpcH_HpaI"/>
    <property type="match status" value="1"/>
</dbReference>
<dbReference type="RefSeq" id="WP_124872883.1">
    <property type="nucleotide sequence ID" value="NZ_RQJO01000007.1"/>
</dbReference>
<dbReference type="OrthoDB" id="86160at2"/>
<dbReference type="Proteomes" id="UP000271925">
    <property type="component" value="Unassembled WGS sequence"/>
</dbReference>
<evidence type="ECO:0000313" key="5">
    <source>
        <dbReference type="EMBL" id="RRB07629.1"/>
    </source>
</evidence>
<dbReference type="GO" id="GO:0005737">
    <property type="term" value="C:cytoplasm"/>
    <property type="evidence" value="ECO:0007669"/>
    <property type="project" value="TreeGrafter"/>
</dbReference>
<dbReference type="InterPro" id="IPR015813">
    <property type="entry name" value="Pyrv/PenolPyrv_kinase-like_dom"/>
</dbReference>
<dbReference type="Gene3D" id="3.20.20.60">
    <property type="entry name" value="Phosphoenolpyruvate-binding domains"/>
    <property type="match status" value="1"/>
</dbReference>
<reference evidence="5 6" key="1">
    <citation type="submission" date="2018-11" db="EMBL/GenBank/DDBJ databases">
        <authorList>
            <person name="Zhou Z."/>
            <person name="Wang G."/>
        </authorList>
    </citation>
    <scope>NUCLEOTIDE SEQUENCE [LARGE SCALE GENOMIC DNA]</scope>
    <source>
        <strain evidence="5 6">KCTC52004</strain>
    </source>
</reference>